<dbReference type="InterPro" id="IPR004898">
    <property type="entry name" value="Pectate_lyase_PlyH/PlyE-like"/>
</dbReference>
<gene>
    <name evidence="13" type="ORF">GN244_ATG20588</name>
</gene>
<dbReference type="PANTHER" id="PTHR33407:SF9">
    <property type="entry name" value="PECTATE LYASE F-RELATED"/>
    <property type="match status" value="1"/>
</dbReference>
<dbReference type="Pfam" id="PF03211">
    <property type="entry name" value="Pectate_lyase"/>
    <property type="match status" value="2"/>
</dbReference>
<dbReference type="PANTHER" id="PTHR33407">
    <property type="entry name" value="PECTATE LYASE F-RELATED"/>
    <property type="match status" value="1"/>
</dbReference>
<reference evidence="13" key="1">
    <citation type="submission" date="2020-04" db="EMBL/GenBank/DDBJ databases">
        <title>Hybrid Assembly of Korean Phytophthora infestans isolates.</title>
        <authorList>
            <person name="Prokchorchik M."/>
            <person name="Lee Y."/>
            <person name="Seo J."/>
            <person name="Cho J.-H."/>
            <person name="Park Y.-E."/>
            <person name="Jang D.-C."/>
            <person name="Im J.-S."/>
            <person name="Choi J.-G."/>
            <person name="Park H.-J."/>
            <person name="Lee G.-B."/>
            <person name="Lee Y.-G."/>
            <person name="Hong S.-Y."/>
            <person name="Cho K."/>
            <person name="Sohn K.H."/>
        </authorList>
    </citation>
    <scope>NUCLEOTIDE SEQUENCE</scope>
    <source>
        <strain evidence="13">KR_1_A1</strain>
    </source>
</reference>
<name>A0A833WHP0_PHYIN</name>
<dbReference type="EMBL" id="WSZM01001296">
    <property type="protein sequence ID" value="KAF4027771.1"/>
    <property type="molecule type" value="Genomic_DNA"/>
</dbReference>
<keyword evidence="7" id="KW-0732">Signal</keyword>
<comment type="similarity">
    <text evidence="4">Belongs to the polysaccharide lyase 3 family.</text>
</comment>
<dbReference type="Proteomes" id="UP000602510">
    <property type="component" value="Unassembled WGS sequence"/>
</dbReference>
<keyword evidence="8" id="KW-0106">Calcium</keyword>
<evidence type="ECO:0000313" key="14">
    <source>
        <dbReference type="Proteomes" id="UP000602510"/>
    </source>
</evidence>
<feature type="non-terminal residue" evidence="13">
    <location>
        <position position="1"/>
    </location>
</feature>
<dbReference type="SUPFAM" id="SSF51126">
    <property type="entry name" value="Pectin lyase-like"/>
    <property type="match status" value="1"/>
</dbReference>
<dbReference type="InterPro" id="IPR012334">
    <property type="entry name" value="Pectin_lyas_fold"/>
</dbReference>
<evidence type="ECO:0000256" key="4">
    <source>
        <dbReference type="ARBA" id="ARBA00006463"/>
    </source>
</evidence>
<keyword evidence="14" id="KW-1185">Reference proteome</keyword>
<accession>A0A833WHP0</accession>
<evidence type="ECO:0000256" key="12">
    <source>
        <dbReference type="SAM" id="MobiDB-lite"/>
    </source>
</evidence>
<evidence type="ECO:0000256" key="1">
    <source>
        <dbReference type="ARBA" id="ARBA00000695"/>
    </source>
</evidence>
<dbReference type="InterPro" id="IPR011050">
    <property type="entry name" value="Pectin_lyase_fold/virulence"/>
</dbReference>
<comment type="catalytic activity">
    <reaction evidence="1">
        <text>Eliminative cleavage of (1-&gt;4)-alpha-D-galacturonan to give oligosaccharides with 4-deoxy-alpha-D-galact-4-enuronosyl groups at their non-reducing ends.</text>
        <dbReference type="EC" id="4.2.2.2"/>
    </reaction>
</comment>
<dbReference type="EC" id="4.2.2.2" evidence="5"/>
<dbReference type="AlphaFoldDB" id="A0A833WHP0"/>
<evidence type="ECO:0000256" key="6">
    <source>
        <dbReference type="ARBA" id="ARBA00022525"/>
    </source>
</evidence>
<sequence>DRQNTTASVPDGVAGQHGHRRYKKPYTIKFGEVQMQTFRALGRINWDQDTAEIFLVGGGGTLKNAIIGRTRKEGVHCEATIESRDDRDQLRLATPGTRWCSTTATAPSRSRGFFAQEFGKLYRSCGTCGNIPRKVTVENVFAIDPLVRRRHCQRNNNDQATLKNIFVKTTDGRRTSKVCQWSQASKTLLEAATVRRASTPSVLDEDVHINED</sequence>
<organism evidence="13 14">
    <name type="scientific">Phytophthora infestans</name>
    <name type="common">Potato late blight agent</name>
    <name type="synonym">Botrytis infestans</name>
    <dbReference type="NCBI Taxonomy" id="4787"/>
    <lineage>
        <taxon>Eukaryota</taxon>
        <taxon>Sar</taxon>
        <taxon>Stramenopiles</taxon>
        <taxon>Oomycota</taxon>
        <taxon>Peronosporomycetes</taxon>
        <taxon>Peronosporales</taxon>
        <taxon>Peronosporaceae</taxon>
        <taxon>Phytophthora</taxon>
    </lineage>
</organism>
<keyword evidence="9 13" id="KW-0456">Lyase</keyword>
<evidence type="ECO:0000256" key="3">
    <source>
        <dbReference type="ARBA" id="ARBA00004613"/>
    </source>
</evidence>
<dbReference type="Gene3D" id="2.160.20.10">
    <property type="entry name" value="Single-stranded right-handed beta-helix, Pectin lyase-like"/>
    <property type="match status" value="2"/>
</dbReference>
<comment type="subcellular location">
    <subcellularLocation>
        <location evidence="3">Secreted</location>
    </subcellularLocation>
</comment>
<evidence type="ECO:0000256" key="8">
    <source>
        <dbReference type="ARBA" id="ARBA00022837"/>
    </source>
</evidence>
<evidence type="ECO:0000256" key="7">
    <source>
        <dbReference type="ARBA" id="ARBA00022729"/>
    </source>
</evidence>
<evidence type="ECO:0000256" key="2">
    <source>
        <dbReference type="ARBA" id="ARBA00001913"/>
    </source>
</evidence>
<evidence type="ECO:0000256" key="5">
    <source>
        <dbReference type="ARBA" id="ARBA00012272"/>
    </source>
</evidence>
<dbReference type="GO" id="GO:0030570">
    <property type="term" value="F:pectate lyase activity"/>
    <property type="evidence" value="ECO:0007669"/>
    <property type="project" value="UniProtKB-EC"/>
</dbReference>
<comment type="caution">
    <text evidence="13">The sequence shown here is derived from an EMBL/GenBank/DDBJ whole genome shotgun (WGS) entry which is preliminary data.</text>
</comment>
<evidence type="ECO:0000256" key="11">
    <source>
        <dbReference type="ARBA" id="ARBA00039895"/>
    </source>
</evidence>
<keyword evidence="6" id="KW-0964">Secreted</keyword>
<comment type="function">
    <text evidence="10">Pectinolytic enzyme consist of four classes of enzymes: pectin lyase, polygalacturonase, pectin methylesterase and rhamnogalacturonase. Among pectinolytic enzymes, pectin lyase is the most important in depolymerization of pectin, since it cleaves internal glycosidic bonds of highly methylated pectins. Favors pectate, the anion, over pectin, the methyl ester.</text>
</comment>
<protein>
    <recommendedName>
        <fullName evidence="11">Probable pectate lyase F</fullName>
        <ecNumber evidence="5">4.2.2.2</ecNumber>
    </recommendedName>
</protein>
<evidence type="ECO:0000256" key="9">
    <source>
        <dbReference type="ARBA" id="ARBA00023239"/>
    </source>
</evidence>
<dbReference type="GO" id="GO:0005576">
    <property type="term" value="C:extracellular region"/>
    <property type="evidence" value="ECO:0007669"/>
    <property type="project" value="UniProtKB-SubCell"/>
</dbReference>
<evidence type="ECO:0000313" key="13">
    <source>
        <dbReference type="EMBL" id="KAF4027771.1"/>
    </source>
</evidence>
<proteinExistence type="inferred from homology"/>
<evidence type="ECO:0000256" key="10">
    <source>
        <dbReference type="ARBA" id="ARBA00025679"/>
    </source>
</evidence>
<feature type="region of interest" description="Disordered" evidence="12">
    <location>
        <begin position="1"/>
        <end position="20"/>
    </location>
</feature>
<comment type="cofactor">
    <cofactor evidence="2">
        <name>Ca(2+)</name>
        <dbReference type="ChEBI" id="CHEBI:29108"/>
    </cofactor>
</comment>
<dbReference type="GO" id="GO:0045490">
    <property type="term" value="P:pectin catabolic process"/>
    <property type="evidence" value="ECO:0007669"/>
    <property type="project" value="TreeGrafter"/>
</dbReference>